<evidence type="ECO:0000313" key="2">
    <source>
        <dbReference type="EMBL" id="MTV55732.1"/>
    </source>
</evidence>
<name>A0A6I3T5I8_9BURK</name>
<organism evidence="2 3">
    <name type="scientific">Pseudoduganella buxea</name>
    <dbReference type="NCBI Taxonomy" id="1949069"/>
    <lineage>
        <taxon>Bacteria</taxon>
        <taxon>Pseudomonadati</taxon>
        <taxon>Pseudomonadota</taxon>
        <taxon>Betaproteobacteria</taxon>
        <taxon>Burkholderiales</taxon>
        <taxon>Oxalobacteraceae</taxon>
        <taxon>Telluria group</taxon>
        <taxon>Pseudoduganella</taxon>
    </lineage>
</organism>
<evidence type="ECO:0000313" key="3">
    <source>
        <dbReference type="Proteomes" id="UP000430634"/>
    </source>
</evidence>
<dbReference type="Proteomes" id="UP000430634">
    <property type="component" value="Unassembled WGS sequence"/>
</dbReference>
<gene>
    <name evidence="2" type="primary">tssF</name>
    <name evidence="1" type="ORF">GCM10011572_38570</name>
    <name evidence="2" type="ORF">GM672_23695</name>
</gene>
<dbReference type="EMBL" id="WNKZ01000100">
    <property type="protein sequence ID" value="MTV55732.1"/>
    <property type="molecule type" value="Genomic_DNA"/>
</dbReference>
<dbReference type="Proteomes" id="UP000622638">
    <property type="component" value="Unassembled WGS sequence"/>
</dbReference>
<comment type="caution">
    <text evidence="2">The sequence shown here is derived from an EMBL/GenBank/DDBJ whole genome shotgun (WGS) entry which is preliminary data.</text>
</comment>
<protein>
    <submittedName>
        <fullName evidence="2">Type VI secretion system baseplate subunit TssF</fullName>
    </submittedName>
</protein>
<reference evidence="2 3" key="3">
    <citation type="submission" date="2019-11" db="EMBL/GenBank/DDBJ databases">
        <title>Type strains purchased from KCTC, JCM and DSMZ.</title>
        <authorList>
            <person name="Lu H."/>
        </authorList>
    </citation>
    <scope>NUCLEOTIDE SEQUENCE [LARGE SCALE GENOMIC DNA]</scope>
    <source>
        <strain evidence="2 3">KCTC 52429</strain>
    </source>
</reference>
<dbReference type="InterPro" id="IPR010272">
    <property type="entry name" value="T6SS_TssF"/>
</dbReference>
<evidence type="ECO:0000313" key="1">
    <source>
        <dbReference type="EMBL" id="GGC13450.1"/>
    </source>
</evidence>
<accession>A0A6I3T5I8</accession>
<evidence type="ECO:0000313" key="4">
    <source>
        <dbReference type="Proteomes" id="UP000622638"/>
    </source>
</evidence>
<reference evidence="1" key="4">
    <citation type="submission" date="2024-05" db="EMBL/GenBank/DDBJ databases">
        <authorList>
            <person name="Sun Q."/>
            <person name="Zhou Y."/>
        </authorList>
    </citation>
    <scope>NUCLEOTIDE SEQUENCE</scope>
    <source>
        <strain evidence="1">CGMCC 1.15931</strain>
    </source>
</reference>
<dbReference type="OrthoDB" id="9763676at2"/>
<keyword evidence="4" id="KW-1185">Reference proteome</keyword>
<dbReference type="AlphaFoldDB" id="A0A6I3T5I8"/>
<dbReference type="RefSeq" id="WP_155472993.1">
    <property type="nucleotide sequence ID" value="NZ_BMKG01000017.1"/>
</dbReference>
<dbReference type="PANTHER" id="PTHR35370">
    <property type="entry name" value="CYTOPLASMIC PROTEIN-RELATED-RELATED"/>
    <property type="match status" value="1"/>
</dbReference>
<dbReference type="NCBIfam" id="TIGR03359">
    <property type="entry name" value="VI_chp_6"/>
    <property type="match status" value="1"/>
</dbReference>
<dbReference type="PANTHER" id="PTHR35370:SF1">
    <property type="entry name" value="TYPE VI SECRETION SYSTEM COMPONENT TSSF1"/>
    <property type="match status" value="1"/>
</dbReference>
<reference evidence="4" key="2">
    <citation type="journal article" date="2019" name="Int. J. Syst. Evol. Microbiol.">
        <title>The Global Catalogue of Microorganisms (GCM) 10K type strain sequencing project: providing services to taxonomists for standard genome sequencing and annotation.</title>
        <authorList>
            <consortium name="The Broad Institute Genomics Platform"/>
            <consortium name="The Broad Institute Genome Sequencing Center for Infectious Disease"/>
            <person name="Wu L."/>
            <person name="Ma J."/>
        </authorList>
    </citation>
    <scope>NUCLEOTIDE SEQUENCE [LARGE SCALE GENOMIC DNA]</scope>
    <source>
        <strain evidence="4">CGMCC 1.15931</strain>
    </source>
</reference>
<dbReference type="Pfam" id="PF05947">
    <property type="entry name" value="T6SS_TssF"/>
    <property type="match status" value="1"/>
</dbReference>
<proteinExistence type="predicted"/>
<dbReference type="EMBL" id="BMKG01000017">
    <property type="protein sequence ID" value="GGC13450.1"/>
    <property type="molecule type" value="Genomic_DNA"/>
</dbReference>
<sequence>MTPQEMLRDDYERELRYLREAGAAFARKHPAIAARLELSADESPDPHVERLLEGFAFLAARLQRRIDESVSEVAANLLEQLHPHAVRPLPSASIARFDVEQAKVDLAGGYRVERGTQLYAATAEGETVYLRTCYPVTLWPLSVARVDLLTERLDALSDHPAMRGVLAVRLAYPADFDPAGVDLGPLRFHVSGNSPAAASLCDLLYGHVLEVRWRGPDRRSHPLPGALPRFVGLADDEALLPERPDTHSGLRLLLEYFAMPHKFQFFEQACAGLGGGAAWEPGQPRWCELLFVLDERPAAALDLAPDLLQLGCTPVINLFARTSEPVRITGTRTEYKLVADVYRERATEIYSIEEVTSLVPAEQARTVPPCFGWHGTGVQAGRVFWHARRGPPFKPAARGSDMLLTFVSPHFDPTVPAERTLVARLLCTNRGMAESLSPGTPLHLEDMGPVAAVRLLHRPTPQSDSAPTGAARWKLVSQLSLNQLSLAEGPQALDALKELLALNNLTGSVVADGQIAALAGLRCRRVTRHVGDDPWLGYRHGYALALRLAPGGMHGSSELLFGALLQHFLTVFAGINTFVELVLEHADGSCAHRWQAQTVSQLPL</sequence>
<reference evidence="1" key="1">
    <citation type="journal article" date="2014" name="Int. J. Syst. Evol. Microbiol.">
        <title>Complete genome of a new Firmicutes species belonging to the dominant human colonic microbiota ('Ruminococcus bicirculans') reveals two chromosomes and a selective capacity to utilize plant glucans.</title>
        <authorList>
            <consortium name="NISC Comparative Sequencing Program"/>
            <person name="Wegmann U."/>
            <person name="Louis P."/>
            <person name="Goesmann A."/>
            <person name="Henrissat B."/>
            <person name="Duncan S.H."/>
            <person name="Flint H.J."/>
        </authorList>
    </citation>
    <scope>NUCLEOTIDE SEQUENCE</scope>
    <source>
        <strain evidence="1">CGMCC 1.15931</strain>
    </source>
</reference>
<dbReference type="PIRSF" id="PIRSF028304">
    <property type="entry name" value="UCP028304"/>
    <property type="match status" value="1"/>
</dbReference>